<accession>A0A8H6ML36</accession>
<dbReference type="Proteomes" id="UP000652219">
    <property type="component" value="Unassembled WGS sequence"/>
</dbReference>
<protein>
    <submittedName>
        <fullName evidence="2">Uncharacterized protein</fullName>
    </submittedName>
</protein>
<gene>
    <name evidence="2" type="ORF">CSOJ01_12815</name>
</gene>
<organism evidence="2 3">
    <name type="scientific">Colletotrichum sojae</name>
    <dbReference type="NCBI Taxonomy" id="2175907"/>
    <lineage>
        <taxon>Eukaryota</taxon>
        <taxon>Fungi</taxon>
        <taxon>Dikarya</taxon>
        <taxon>Ascomycota</taxon>
        <taxon>Pezizomycotina</taxon>
        <taxon>Sordariomycetes</taxon>
        <taxon>Hypocreomycetidae</taxon>
        <taxon>Glomerellales</taxon>
        <taxon>Glomerellaceae</taxon>
        <taxon>Colletotrichum</taxon>
        <taxon>Colletotrichum orchidearum species complex</taxon>
    </lineage>
</organism>
<comment type="caution">
    <text evidence="2">The sequence shown here is derived from an EMBL/GenBank/DDBJ whole genome shotgun (WGS) entry which is preliminary data.</text>
</comment>
<reference evidence="2 3" key="1">
    <citation type="journal article" date="2020" name="Phytopathology">
        <title>Genome Sequence Resources of Colletotrichum truncatum, C. plurivorum, C. musicola, and C. sojae: Four Species Pathogenic to Soybean (Glycine max).</title>
        <authorList>
            <person name="Rogerio F."/>
            <person name="Boufleur T.R."/>
            <person name="Ciampi-Guillardi M."/>
            <person name="Sukno S.A."/>
            <person name="Thon M.R."/>
            <person name="Massola Junior N.S."/>
            <person name="Baroncelli R."/>
        </authorList>
    </citation>
    <scope>NUCLEOTIDE SEQUENCE [LARGE SCALE GENOMIC DNA]</scope>
    <source>
        <strain evidence="2 3">LFN0009</strain>
    </source>
</reference>
<feature type="region of interest" description="Disordered" evidence="1">
    <location>
        <begin position="148"/>
        <end position="188"/>
    </location>
</feature>
<feature type="compositionally biased region" description="Polar residues" evidence="1">
    <location>
        <begin position="148"/>
        <end position="169"/>
    </location>
</feature>
<evidence type="ECO:0000313" key="2">
    <source>
        <dbReference type="EMBL" id="KAF6798130.1"/>
    </source>
</evidence>
<keyword evidence="3" id="KW-1185">Reference proteome</keyword>
<sequence>MTRTNKLQGNKKPDKTSKHKRNKVTPEIVDRVPDMISTTNLDEASKQLAYQLLKGAKAAALNDPGIDDNGLSLPWQMLQQIKECQSMNVSQQARVRTRRQNRDPATAPLTLYLDRVKVPGGSMTLTKHATDPLREILKEASYAATGSHMSFTLNQRSPNPKRPASNQLRSEPGQPCLNGKPSPGLAEP</sequence>
<evidence type="ECO:0000313" key="3">
    <source>
        <dbReference type="Proteomes" id="UP000652219"/>
    </source>
</evidence>
<dbReference type="AlphaFoldDB" id="A0A8H6ML36"/>
<dbReference type="EMBL" id="WIGN01000343">
    <property type="protein sequence ID" value="KAF6798130.1"/>
    <property type="molecule type" value="Genomic_DNA"/>
</dbReference>
<evidence type="ECO:0000256" key="1">
    <source>
        <dbReference type="SAM" id="MobiDB-lite"/>
    </source>
</evidence>
<proteinExistence type="predicted"/>
<name>A0A8H6ML36_9PEZI</name>
<feature type="region of interest" description="Disordered" evidence="1">
    <location>
        <begin position="1"/>
        <end position="27"/>
    </location>
</feature>